<keyword evidence="7" id="KW-0449">Lipoprotein</keyword>
<comment type="subcellular location">
    <subcellularLocation>
        <location evidence="1">Membrane</location>
        <topology evidence="1">Lipid-anchor</topology>
    </subcellularLocation>
</comment>
<dbReference type="EMBL" id="JAJJPB010000003">
    <property type="protein sequence ID" value="MCC9294092.1"/>
    <property type="molecule type" value="Genomic_DNA"/>
</dbReference>
<dbReference type="Proteomes" id="UP001165422">
    <property type="component" value="Unassembled WGS sequence"/>
</dbReference>
<evidence type="ECO:0000256" key="7">
    <source>
        <dbReference type="ARBA" id="ARBA00023288"/>
    </source>
</evidence>
<protein>
    <submittedName>
        <fullName evidence="10">Ger(X)C family spore germination protein</fullName>
    </submittedName>
</protein>
<dbReference type="InterPro" id="IPR057336">
    <property type="entry name" value="GerAC_N"/>
</dbReference>
<dbReference type="InterPro" id="IPR038501">
    <property type="entry name" value="Spore_GerAC_C_sf"/>
</dbReference>
<dbReference type="NCBIfam" id="TIGR02887">
    <property type="entry name" value="spore_ger_x_C"/>
    <property type="match status" value="1"/>
</dbReference>
<keyword evidence="5" id="KW-0472">Membrane</keyword>
<name>A0ABS8N2S3_9CLOT</name>
<evidence type="ECO:0000256" key="5">
    <source>
        <dbReference type="ARBA" id="ARBA00023136"/>
    </source>
</evidence>
<dbReference type="Gene3D" id="3.30.300.210">
    <property type="entry name" value="Nutrient germinant receptor protein C, domain 3"/>
    <property type="match status" value="1"/>
</dbReference>
<comment type="caution">
    <text evidence="10">The sequence shown here is derived from an EMBL/GenBank/DDBJ whole genome shotgun (WGS) entry which is preliminary data.</text>
</comment>
<proteinExistence type="inferred from homology"/>
<keyword evidence="4" id="KW-0732">Signal</keyword>
<evidence type="ECO:0000313" key="11">
    <source>
        <dbReference type="Proteomes" id="UP001165422"/>
    </source>
</evidence>
<evidence type="ECO:0000259" key="8">
    <source>
        <dbReference type="Pfam" id="PF05504"/>
    </source>
</evidence>
<sequence length="421" mass="47816">MYRKISLLLIFLMLFTVLTGCYDAVEIDDEVYPVMLGVDKGANNKFRITIQYSVYGAANRNQEGTQRTQSNIAVIEAPSIIESMEMFGQEISRRITLKHLKVIVFSEKIAVEGIGKYILGIQRYREMRNTVAITVVKGEAQNFVRENLSIIGESLPKMVELFFSQPLHNSYSAEEQFFDFYQSILSSYKQPVASYGGVNDYSNIGEGENQKDIPPITGKGYLPGEIPRKGSAKRELSGTAVFNGDKMVGYLDSYETRYYLLVEGKFRGATITINDKYKPSTVIVAYIKLARKPKVKAHFSGGKPVIDVNLKVEADIVSINNKTPYEKLYMIQDLNAQIKDFLSKGINKTIEKTQKEYESDIFGFGYHVVDNFKTIQEWEDYNWLSHYKDAKINVNLTVNVRRMGAGFYTSDIWDSGGRVEK</sequence>
<evidence type="ECO:0000313" key="10">
    <source>
        <dbReference type="EMBL" id="MCC9294092.1"/>
    </source>
</evidence>
<keyword evidence="6" id="KW-0564">Palmitate</keyword>
<evidence type="ECO:0000256" key="2">
    <source>
        <dbReference type="ARBA" id="ARBA00007886"/>
    </source>
</evidence>
<dbReference type="Pfam" id="PF25198">
    <property type="entry name" value="Spore_GerAC_N"/>
    <property type="match status" value="1"/>
</dbReference>
<dbReference type="PROSITE" id="PS51257">
    <property type="entry name" value="PROKAR_LIPOPROTEIN"/>
    <property type="match status" value="1"/>
</dbReference>
<dbReference type="PANTHER" id="PTHR35789:SF1">
    <property type="entry name" value="SPORE GERMINATION PROTEIN B3"/>
    <property type="match status" value="1"/>
</dbReference>
<gene>
    <name evidence="10" type="ORF">LN736_04305</name>
</gene>
<organism evidence="10 11">
    <name type="scientific">Clostridium aromativorans</name>
    <dbReference type="NCBI Taxonomy" id="2836848"/>
    <lineage>
        <taxon>Bacteria</taxon>
        <taxon>Bacillati</taxon>
        <taxon>Bacillota</taxon>
        <taxon>Clostridia</taxon>
        <taxon>Eubacteriales</taxon>
        <taxon>Clostridiaceae</taxon>
        <taxon>Clostridium</taxon>
    </lineage>
</organism>
<feature type="domain" description="Spore germination protein N-terminal" evidence="9">
    <location>
        <begin position="23"/>
        <end position="195"/>
    </location>
</feature>
<comment type="similarity">
    <text evidence="2">Belongs to the GerABKC lipoprotein family.</text>
</comment>
<dbReference type="RefSeq" id="WP_229980959.1">
    <property type="nucleotide sequence ID" value="NZ_JAJJPB010000003.1"/>
</dbReference>
<keyword evidence="3" id="KW-0309">Germination</keyword>
<evidence type="ECO:0000256" key="6">
    <source>
        <dbReference type="ARBA" id="ARBA00023139"/>
    </source>
</evidence>
<dbReference type="InterPro" id="IPR008844">
    <property type="entry name" value="Spore_GerAC-like"/>
</dbReference>
<dbReference type="InterPro" id="IPR046953">
    <property type="entry name" value="Spore_GerAC-like_C"/>
</dbReference>
<evidence type="ECO:0000256" key="3">
    <source>
        <dbReference type="ARBA" id="ARBA00022544"/>
    </source>
</evidence>
<evidence type="ECO:0000256" key="4">
    <source>
        <dbReference type="ARBA" id="ARBA00022729"/>
    </source>
</evidence>
<feature type="domain" description="Spore germination GerAC-like C-terminal" evidence="8">
    <location>
        <begin position="237"/>
        <end position="404"/>
    </location>
</feature>
<evidence type="ECO:0000259" key="9">
    <source>
        <dbReference type="Pfam" id="PF25198"/>
    </source>
</evidence>
<evidence type="ECO:0000256" key="1">
    <source>
        <dbReference type="ARBA" id="ARBA00004635"/>
    </source>
</evidence>
<keyword evidence="11" id="KW-1185">Reference proteome</keyword>
<dbReference type="PANTHER" id="PTHR35789">
    <property type="entry name" value="SPORE GERMINATION PROTEIN B3"/>
    <property type="match status" value="1"/>
</dbReference>
<dbReference type="Pfam" id="PF05504">
    <property type="entry name" value="Spore_GerAC"/>
    <property type="match status" value="1"/>
</dbReference>
<accession>A0ABS8N2S3</accession>
<reference evidence="10" key="1">
    <citation type="submission" date="2021-11" db="EMBL/GenBank/DDBJ databases">
        <authorList>
            <person name="Qingchun L."/>
            <person name="Dong Z."/>
            <person name="Zongwei Q."/>
            <person name="Jia Z."/>
            <person name="Duotao L."/>
        </authorList>
    </citation>
    <scope>NUCLEOTIDE SEQUENCE</scope>
    <source>
        <strain evidence="10">WLY-B-L2</strain>
    </source>
</reference>